<feature type="region of interest" description="Disordered" evidence="6">
    <location>
        <begin position="256"/>
        <end position="300"/>
    </location>
</feature>
<feature type="domain" description="Thioredoxin" evidence="8">
    <location>
        <begin position="276"/>
        <end position="457"/>
    </location>
</feature>
<dbReference type="PANTHER" id="PTHR13887">
    <property type="entry name" value="GLUTATHIONE S-TRANSFERASE KAPPA"/>
    <property type="match status" value="1"/>
</dbReference>
<dbReference type="InterPro" id="IPR001853">
    <property type="entry name" value="DSBA-like_thioredoxin_dom"/>
</dbReference>
<feature type="compositionally biased region" description="Basic and acidic residues" evidence="6">
    <location>
        <begin position="256"/>
        <end position="267"/>
    </location>
</feature>
<evidence type="ECO:0000313" key="10">
    <source>
        <dbReference type="Proteomes" id="UP000237968"/>
    </source>
</evidence>
<evidence type="ECO:0000256" key="5">
    <source>
        <dbReference type="ARBA" id="ARBA00023284"/>
    </source>
</evidence>
<accession>A0A2S9XZJ1</accession>
<protein>
    <submittedName>
        <fullName evidence="9">Disulfide bond formation protein D</fullName>
    </submittedName>
</protein>
<proteinExistence type="inferred from homology"/>
<feature type="domain" description="Thioredoxin" evidence="8">
    <location>
        <begin position="22"/>
        <end position="233"/>
    </location>
</feature>
<evidence type="ECO:0000256" key="6">
    <source>
        <dbReference type="SAM" id="MobiDB-lite"/>
    </source>
</evidence>
<comment type="caution">
    <text evidence="9">The sequence shown here is derived from an EMBL/GenBank/DDBJ whole genome shotgun (WGS) entry which is preliminary data.</text>
</comment>
<evidence type="ECO:0000313" key="9">
    <source>
        <dbReference type="EMBL" id="PRP98287.1"/>
    </source>
</evidence>
<evidence type="ECO:0000256" key="1">
    <source>
        <dbReference type="ARBA" id="ARBA00005791"/>
    </source>
</evidence>
<sequence>MKRFALRTLIAAGLLFGFGATATVGCVAPPAKTGAAAQTGGTFVTMDEVDASMNDKVTGDRYQITYEKDDMWKGAPDGALVTIVEYSDFQCPYCSRLTNSLKQVAEEYPDDVRIVFKHFPLAMHPQAKPASEAVLAAHAQGKGWELHDLVFDNARKLSNEDLLSYAEQVGVPDMAKFKQDLENHTYAAQIDADLAQGKKFGIGSTPSFFINGRPERGTKSPEQLKTMIEKEKEMAQALLDAGSKKSEIYARIMKAAKTERAAPERPKSQKGQQGKARPGKPDPSKNYAVPTDSRPQKGEDGALVTIVEYSDFECPYCRKVLPTLEKIEETFGDDVRVVFRQQPLPMHKQAKPAALAALAAHRQGKFWEMHDALFAKAETRALNEQTYGELAAQFGLDIEKFNADRKDPELAKMIEEDQKIAMQFGAGGTPAFFVNGRPLSGAQPYEAFEAVINQEMAKAKAYMAENKVEPEKLYEEMSKGWETEVKAPPVADHVRRQIPVDTLAGKGNLKDPKLTIVECSDFDCPYCTRGAELVKQIFEHPDYKDITAFYFANFPLPMHKNAEGAHLAAIAAGNQGKFFEMHDLLFADRSKRSESDFRDMATQLGLDVEKFMADWKDPATKEKIAADKALCAKNGVSGTPNFFVNGRSMRGAVPMKMAEVVFKEELAGGFEAAEAKKKDAKAEKKDD</sequence>
<evidence type="ECO:0000259" key="8">
    <source>
        <dbReference type="PROSITE" id="PS51352"/>
    </source>
</evidence>
<keyword evidence="4" id="KW-1015">Disulfide bond</keyword>
<reference evidence="9 10" key="1">
    <citation type="submission" date="2018-03" db="EMBL/GenBank/DDBJ databases">
        <title>Draft Genome Sequences of the Obligatory Marine Myxobacteria Enhygromyxa salina SWB005.</title>
        <authorList>
            <person name="Poehlein A."/>
            <person name="Moghaddam J.A."/>
            <person name="Harms H."/>
            <person name="Alanjari M."/>
            <person name="Koenig G.M."/>
            <person name="Daniel R."/>
            <person name="Schaeberle T.F."/>
        </authorList>
    </citation>
    <scope>NUCLEOTIDE SEQUENCE [LARGE SCALE GENOMIC DNA]</scope>
    <source>
        <strain evidence="9 10">SWB005</strain>
    </source>
</reference>
<dbReference type="PROSITE" id="PS51257">
    <property type="entry name" value="PROKAR_LIPOPROTEIN"/>
    <property type="match status" value="1"/>
</dbReference>
<dbReference type="Proteomes" id="UP000237968">
    <property type="component" value="Unassembled WGS sequence"/>
</dbReference>
<keyword evidence="5" id="KW-0676">Redox-active center</keyword>
<evidence type="ECO:0000256" key="7">
    <source>
        <dbReference type="SAM" id="SignalP"/>
    </source>
</evidence>
<keyword evidence="3" id="KW-0560">Oxidoreductase</keyword>
<dbReference type="PROSITE" id="PS51352">
    <property type="entry name" value="THIOREDOXIN_2"/>
    <property type="match status" value="3"/>
</dbReference>
<evidence type="ECO:0000256" key="3">
    <source>
        <dbReference type="ARBA" id="ARBA00023002"/>
    </source>
</evidence>
<dbReference type="AlphaFoldDB" id="A0A2S9XZJ1"/>
<dbReference type="SUPFAM" id="SSF52833">
    <property type="entry name" value="Thioredoxin-like"/>
    <property type="match status" value="3"/>
</dbReference>
<dbReference type="InterPro" id="IPR036249">
    <property type="entry name" value="Thioredoxin-like_sf"/>
</dbReference>
<dbReference type="EMBL" id="PVNK01000146">
    <property type="protein sequence ID" value="PRP98287.1"/>
    <property type="molecule type" value="Genomic_DNA"/>
</dbReference>
<evidence type="ECO:0000256" key="4">
    <source>
        <dbReference type="ARBA" id="ARBA00023157"/>
    </source>
</evidence>
<dbReference type="InterPro" id="IPR012336">
    <property type="entry name" value="Thioredoxin-like_fold"/>
</dbReference>
<dbReference type="Pfam" id="PF01323">
    <property type="entry name" value="DSBA"/>
    <property type="match status" value="1"/>
</dbReference>
<dbReference type="GO" id="GO:0016491">
    <property type="term" value="F:oxidoreductase activity"/>
    <property type="evidence" value="ECO:0007669"/>
    <property type="project" value="UniProtKB-KW"/>
</dbReference>
<dbReference type="RefSeq" id="WP_106392390.1">
    <property type="nucleotide sequence ID" value="NZ_PVNK01000146.1"/>
</dbReference>
<organism evidence="9 10">
    <name type="scientific">Enhygromyxa salina</name>
    <dbReference type="NCBI Taxonomy" id="215803"/>
    <lineage>
        <taxon>Bacteria</taxon>
        <taxon>Pseudomonadati</taxon>
        <taxon>Myxococcota</taxon>
        <taxon>Polyangia</taxon>
        <taxon>Nannocystales</taxon>
        <taxon>Nannocystaceae</taxon>
        <taxon>Enhygromyxa</taxon>
    </lineage>
</organism>
<dbReference type="Gene3D" id="3.40.30.10">
    <property type="entry name" value="Glutaredoxin"/>
    <property type="match status" value="3"/>
</dbReference>
<comment type="similarity">
    <text evidence="1">Belongs to the thioredoxin family. DsbA subfamily.</text>
</comment>
<evidence type="ECO:0000256" key="2">
    <source>
        <dbReference type="ARBA" id="ARBA00022729"/>
    </source>
</evidence>
<feature type="signal peptide" evidence="7">
    <location>
        <begin position="1"/>
        <end position="22"/>
    </location>
</feature>
<dbReference type="PANTHER" id="PTHR13887:SF14">
    <property type="entry name" value="DISULFIDE BOND FORMATION PROTEIN D"/>
    <property type="match status" value="1"/>
</dbReference>
<keyword evidence="2 7" id="KW-0732">Signal</keyword>
<dbReference type="Pfam" id="PF13462">
    <property type="entry name" value="Thioredoxin_4"/>
    <property type="match status" value="2"/>
</dbReference>
<keyword evidence="10" id="KW-1185">Reference proteome</keyword>
<name>A0A2S9XZJ1_9BACT</name>
<feature type="chain" id="PRO_5015777390" evidence="7">
    <location>
        <begin position="23"/>
        <end position="687"/>
    </location>
</feature>
<dbReference type="InterPro" id="IPR013766">
    <property type="entry name" value="Thioredoxin_domain"/>
</dbReference>
<gene>
    <name evidence="9" type="primary">bdbD_5</name>
    <name evidence="9" type="ORF">ENSA5_30200</name>
</gene>
<feature type="domain" description="Thioredoxin" evidence="8">
    <location>
        <begin position="476"/>
        <end position="667"/>
    </location>
</feature>
<dbReference type="OrthoDB" id="9784686at2"/>